<reference evidence="2" key="1">
    <citation type="submission" date="2021-01" db="EMBL/GenBank/DDBJ databases">
        <title>Lacisediminihabitans sp. nov. strain G11-30, isolated from Antarctic Soil.</title>
        <authorList>
            <person name="Li J."/>
        </authorList>
    </citation>
    <scope>NUCLEOTIDE SEQUENCE</scope>
    <source>
        <strain evidence="2">G11-30</strain>
    </source>
</reference>
<feature type="domain" description="CHAT" evidence="1">
    <location>
        <begin position="558"/>
        <end position="668"/>
    </location>
</feature>
<dbReference type="RefSeq" id="WP_200556264.1">
    <property type="nucleotide sequence ID" value="NZ_JAEPES010000003.1"/>
</dbReference>
<gene>
    <name evidence="2" type="ORF">IV501_08575</name>
</gene>
<organism evidence="2 3">
    <name type="scientific">Lacisediminihabitans changchengi</name>
    <dbReference type="NCBI Taxonomy" id="2787634"/>
    <lineage>
        <taxon>Bacteria</taxon>
        <taxon>Bacillati</taxon>
        <taxon>Actinomycetota</taxon>
        <taxon>Actinomycetes</taxon>
        <taxon>Micrococcales</taxon>
        <taxon>Microbacteriaceae</taxon>
        <taxon>Lacisediminihabitans</taxon>
    </lineage>
</organism>
<evidence type="ECO:0000313" key="2">
    <source>
        <dbReference type="EMBL" id="MBK4347685.1"/>
    </source>
</evidence>
<accession>A0A934W4P2</accession>
<protein>
    <submittedName>
        <fullName evidence="2">CHAT domain-containing protein</fullName>
    </submittedName>
</protein>
<dbReference type="InterPro" id="IPR024983">
    <property type="entry name" value="CHAT_dom"/>
</dbReference>
<comment type="caution">
    <text evidence="2">The sequence shown here is derived from an EMBL/GenBank/DDBJ whole genome shotgun (WGS) entry which is preliminary data.</text>
</comment>
<proteinExistence type="predicted"/>
<dbReference type="AlphaFoldDB" id="A0A934W4P2"/>
<dbReference type="Pfam" id="PF12770">
    <property type="entry name" value="CHAT"/>
    <property type="match status" value="1"/>
</dbReference>
<dbReference type="Proteomes" id="UP000636458">
    <property type="component" value="Unassembled WGS sequence"/>
</dbReference>
<evidence type="ECO:0000259" key="1">
    <source>
        <dbReference type="Pfam" id="PF12770"/>
    </source>
</evidence>
<sequence>MTQAALVRLRKIYGPKPGRNVTELSLIHIAYLLGVAVDDIADLVDAIAPLDRSCSVETVLSDLAATPVATDRAGDLVTLVTDIAAVLEPHLAALEVVDSWPREEFEMLVNSRQFVEEPMREAWLRLDGDGPEIAVSVFKEGADAAAQAARVGQLSEFRASGLLARYLLAADHTDIRHIRNTLALTGQAYGVITGELGVGFIAIPPDGGHGKVFTAPLQIASNAQGAAVASLIGVFRIEVWDASGQDPTLLESSTACLGSADPSMAEDLLTAVSKFARYGTQSVPLGELPELDQQRHSDIWALTPSLRNLAYALDKRQLRPGDEQEIAQFEDACARWVDLGESGDHPLTWLPEVMHEPRAVTFDPATFLDPDELFLLVDLSSARDALELRGVTSNFDFRLHLDLGPEVSRLLDKHAADRAAHRVRRSPEARDTVEELVAALSECLMRNSDSFQNFRKVYLSPGAVVSSSPLNEAFLRLRVPVVKSLSLSLNAAVAATIGGSRATFGEDGNPHRHRARILVGSDIQAMDKLEYVHHEREFVAGWYPDEQLARSRSGVTGAGADVFHYAGHGKGNGEANTNALLVSDGREGRVTALELLRGHGEWHETGLVFLSACETGAGSLRTALRHRSVTVAEALLVRGVRYVVAPAWTVGDLYAAVFSACFHFHYAQDGDPLWAFTLTRTLFSTDFEDIGLHDALDWHLQRKFGVSWHENLSASVDDPGAADNLAAFEMHERVLFVAESHAFGLADQVIAAHHRSAKFRSLAEQSLHDTAGSFWEPEGDANR</sequence>
<evidence type="ECO:0000313" key="3">
    <source>
        <dbReference type="Proteomes" id="UP000636458"/>
    </source>
</evidence>
<name>A0A934W4P2_9MICO</name>
<keyword evidence="3" id="KW-1185">Reference proteome</keyword>
<dbReference type="EMBL" id="JAEPES010000003">
    <property type="protein sequence ID" value="MBK4347685.1"/>
    <property type="molecule type" value="Genomic_DNA"/>
</dbReference>